<comment type="caution">
    <text evidence="1">The sequence shown here is derived from an EMBL/GenBank/DDBJ whole genome shotgun (WGS) entry which is preliminary data.</text>
</comment>
<protein>
    <submittedName>
        <fullName evidence="1">Uncharacterized protein</fullName>
    </submittedName>
</protein>
<proteinExistence type="predicted"/>
<evidence type="ECO:0000313" key="1">
    <source>
        <dbReference type="EMBL" id="KAH9375620.1"/>
    </source>
</evidence>
<keyword evidence="2" id="KW-1185">Reference proteome</keyword>
<sequence>MLAHPTKAISEALNRFEGYPFTGKFKHCSSEQQLRRLIRTGRRLHMDLGHLASLKGPVRMDLAQRQL</sequence>
<dbReference type="OrthoDB" id="206088at2759"/>
<accession>A0A9J6GNA4</accession>
<gene>
    <name evidence="1" type="ORF">HPB48_017624</name>
</gene>
<dbReference type="AlphaFoldDB" id="A0A9J6GNA4"/>
<dbReference type="VEuPathDB" id="VectorBase:HLOH_064396"/>
<evidence type="ECO:0000313" key="2">
    <source>
        <dbReference type="Proteomes" id="UP000821853"/>
    </source>
</evidence>
<reference evidence="1 2" key="1">
    <citation type="journal article" date="2020" name="Cell">
        <title>Large-Scale Comparative Analyses of Tick Genomes Elucidate Their Genetic Diversity and Vector Capacities.</title>
        <authorList>
            <consortium name="Tick Genome and Microbiome Consortium (TIGMIC)"/>
            <person name="Jia N."/>
            <person name="Wang J."/>
            <person name="Shi W."/>
            <person name="Du L."/>
            <person name="Sun Y."/>
            <person name="Zhan W."/>
            <person name="Jiang J.F."/>
            <person name="Wang Q."/>
            <person name="Zhang B."/>
            <person name="Ji P."/>
            <person name="Bell-Sakyi L."/>
            <person name="Cui X.M."/>
            <person name="Yuan T.T."/>
            <person name="Jiang B.G."/>
            <person name="Yang W.F."/>
            <person name="Lam T.T."/>
            <person name="Chang Q.C."/>
            <person name="Ding S.J."/>
            <person name="Wang X.J."/>
            <person name="Zhu J.G."/>
            <person name="Ruan X.D."/>
            <person name="Zhao L."/>
            <person name="Wei J.T."/>
            <person name="Ye R.Z."/>
            <person name="Que T.C."/>
            <person name="Du C.H."/>
            <person name="Zhou Y.H."/>
            <person name="Cheng J.X."/>
            <person name="Dai P.F."/>
            <person name="Guo W.B."/>
            <person name="Han X.H."/>
            <person name="Huang E.J."/>
            <person name="Li L.F."/>
            <person name="Wei W."/>
            <person name="Gao Y.C."/>
            <person name="Liu J.Z."/>
            <person name="Shao H.Z."/>
            <person name="Wang X."/>
            <person name="Wang C.C."/>
            <person name="Yang T.C."/>
            <person name="Huo Q.B."/>
            <person name="Li W."/>
            <person name="Chen H.Y."/>
            <person name="Chen S.E."/>
            <person name="Zhou L.G."/>
            <person name="Ni X.B."/>
            <person name="Tian J.H."/>
            <person name="Sheng Y."/>
            <person name="Liu T."/>
            <person name="Pan Y.S."/>
            <person name="Xia L.Y."/>
            <person name="Li J."/>
            <person name="Zhao F."/>
            <person name="Cao W.C."/>
        </authorList>
    </citation>
    <scope>NUCLEOTIDE SEQUENCE [LARGE SCALE GENOMIC DNA]</scope>
    <source>
        <strain evidence="1">HaeL-2018</strain>
    </source>
</reference>
<name>A0A9J6GNA4_HAELO</name>
<dbReference type="Proteomes" id="UP000821853">
    <property type="component" value="Chromosome 5"/>
</dbReference>
<organism evidence="1 2">
    <name type="scientific">Haemaphysalis longicornis</name>
    <name type="common">Bush tick</name>
    <dbReference type="NCBI Taxonomy" id="44386"/>
    <lineage>
        <taxon>Eukaryota</taxon>
        <taxon>Metazoa</taxon>
        <taxon>Ecdysozoa</taxon>
        <taxon>Arthropoda</taxon>
        <taxon>Chelicerata</taxon>
        <taxon>Arachnida</taxon>
        <taxon>Acari</taxon>
        <taxon>Parasitiformes</taxon>
        <taxon>Ixodida</taxon>
        <taxon>Ixodoidea</taxon>
        <taxon>Ixodidae</taxon>
        <taxon>Haemaphysalinae</taxon>
        <taxon>Haemaphysalis</taxon>
    </lineage>
</organism>
<dbReference type="EMBL" id="JABSTR010000007">
    <property type="protein sequence ID" value="KAH9375620.1"/>
    <property type="molecule type" value="Genomic_DNA"/>
</dbReference>